<comment type="caution">
    <text evidence="1">The sequence shown here is derived from an EMBL/GenBank/DDBJ whole genome shotgun (WGS) entry which is preliminary data.</text>
</comment>
<accession>A0ABW7C5Y6</accession>
<keyword evidence="2" id="KW-1185">Reference proteome</keyword>
<proteinExistence type="predicted"/>
<dbReference type="Proteomes" id="UP001604335">
    <property type="component" value="Unassembled WGS sequence"/>
</dbReference>
<evidence type="ECO:0000313" key="2">
    <source>
        <dbReference type="Proteomes" id="UP001604335"/>
    </source>
</evidence>
<organism evidence="1 2">
    <name type="scientific">Limnothrix redekei LRLZ20PSL1</name>
    <dbReference type="NCBI Taxonomy" id="3112953"/>
    <lineage>
        <taxon>Bacteria</taxon>
        <taxon>Bacillati</taxon>
        <taxon>Cyanobacteriota</taxon>
        <taxon>Cyanophyceae</taxon>
        <taxon>Pseudanabaenales</taxon>
        <taxon>Pseudanabaenaceae</taxon>
        <taxon>Limnothrix</taxon>
    </lineage>
</organism>
<name>A0ABW7C5Y6_9CYAN</name>
<dbReference type="RefSeq" id="WP_099533076.1">
    <property type="nucleotide sequence ID" value="NZ_JAZAQF010000016.1"/>
</dbReference>
<dbReference type="EMBL" id="JAZAQF010000016">
    <property type="protein sequence ID" value="MFG3816612.1"/>
    <property type="molecule type" value="Genomic_DNA"/>
</dbReference>
<protein>
    <submittedName>
        <fullName evidence="1">Uncharacterized protein</fullName>
    </submittedName>
</protein>
<sequence>MLTHKSDAPVRESFSDYVAELQLHMSLQARNLVPSSGQAEENRDRLLRETQETVEKMLSRQLG</sequence>
<reference evidence="2" key="1">
    <citation type="journal article" date="2024" name="Algal Res.">
        <title>Biochemical, toxicological and genomic investigation of a high-biomass producing Limnothrix strain isolated from Italian shallow drinking water reservoir.</title>
        <authorList>
            <person name="Simonazzi M."/>
            <person name="Shishido T.K."/>
            <person name="Delbaje E."/>
            <person name="Wahlsten M."/>
            <person name="Fewer D.P."/>
            <person name="Sivonen K."/>
            <person name="Pezzolesi L."/>
            <person name="Pistocchi R."/>
        </authorList>
    </citation>
    <scope>NUCLEOTIDE SEQUENCE [LARGE SCALE GENOMIC DNA]</scope>
    <source>
        <strain evidence="2">LRLZ20PSL1</strain>
    </source>
</reference>
<gene>
    <name evidence="1" type="ORF">VPK24_03100</name>
</gene>
<evidence type="ECO:0000313" key="1">
    <source>
        <dbReference type="EMBL" id="MFG3816612.1"/>
    </source>
</evidence>